<keyword evidence="1" id="KW-0472">Membrane</keyword>
<evidence type="ECO:0000313" key="2">
    <source>
        <dbReference type="EMBL" id="NYE74895.1"/>
    </source>
</evidence>
<protein>
    <submittedName>
        <fullName evidence="2">Uncharacterized protein</fullName>
    </submittedName>
</protein>
<evidence type="ECO:0000313" key="3">
    <source>
        <dbReference type="Proteomes" id="UP000569914"/>
    </source>
</evidence>
<gene>
    <name evidence="2" type="ORF">BKA15_006224</name>
</gene>
<feature type="transmembrane region" description="Helical" evidence="1">
    <location>
        <begin position="121"/>
        <end position="143"/>
    </location>
</feature>
<keyword evidence="1" id="KW-0812">Transmembrane</keyword>
<evidence type="ECO:0000256" key="1">
    <source>
        <dbReference type="SAM" id="Phobius"/>
    </source>
</evidence>
<comment type="caution">
    <text evidence="2">The sequence shown here is derived from an EMBL/GenBank/DDBJ whole genome shotgun (WGS) entry which is preliminary data.</text>
</comment>
<keyword evidence="1" id="KW-1133">Transmembrane helix</keyword>
<feature type="transmembrane region" description="Helical" evidence="1">
    <location>
        <begin position="85"/>
        <end position="109"/>
    </location>
</feature>
<dbReference type="RefSeq" id="WP_179757487.1">
    <property type="nucleotide sequence ID" value="NZ_JACCBU010000001.1"/>
</dbReference>
<feature type="transmembrane region" description="Helical" evidence="1">
    <location>
        <begin position="58"/>
        <end position="78"/>
    </location>
</feature>
<reference evidence="2 3" key="1">
    <citation type="submission" date="2020-07" db="EMBL/GenBank/DDBJ databases">
        <title>Sequencing the genomes of 1000 actinobacteria strains.</title>
        <authorList>
            <person name="Klenk H.-P."/>
        </authorList>
    </citation>
    <scope>NUCLEOTIDE SEQUENCE [LARGE SCALE GENOMIC DNA]</scope>
    <source>
        <strain evidence="2 3">DSM 22083</strain>
    </source>
</reference>
<organism evidence="2 3">
    <name type="scientific">Microlunatus parietis</name>
    <dbReference type="NCBI Taxonomy" id="682979"/>
    <lineage>
        <taxon>Bacteria</taxon>
        <taxon>Bacillati</taxon>
        <taxon>Actinomycetota</taxon>
        <taxon>Actinomycetes</taxon>
        <taxon>Propionibacteriales</taxon>
        <taxon>Propionibacteriaceae</taxon>
        <taxon>Microlunatus</taxon>
    </lineage>
</organism>
<accession>A0A7Y9LFE8</accession>
<proteinExistence type="predicted"/>
<keyword evidence="3" id="KW-1185">Reference proteome</keyword>
<name>A0A7Y9LFE8_9ACTN</name>
<dbReference type="AlphaFoldDB" id="A0A7Y9LFE8"/>
<dbReference type="EMBL" id="JACCBU010000001">
    <property type="protein sequence ID" value="NYE74895.1"/>
    <property type="molecule type" value="Genomic_DNA"/>
</dbReference>
<sequence length="155" mass="15641">MITDPYRAGPAQTATADSGWSAVVVRLLWLTVLGQLLGYVLGALVGAGTGMFGRAPGLGLVVSVGAALVAGSAVGLAVTPGRCRLPALVVINVVLAAVVSSLLIMLAQARLPAGVDRPGPAGFAPTVLVTAFGQGLIGCLIWMARSRRRSRAAAR</sequence>
<dbReference type="Proteomes" id="UP000569914">
    <property type="component" value="Unassembled WGS sequence"/>
</dbReference>
<feature type="transmembrane region" description="Helical" evidence="1">
    <location>
        <begin position="27"/>
        <end position="52"/>
    </location>
</feature>